<feature type="domain" description="ABC transporter" evidence="5">
    <location>
        <begin position="351"/>
        <end position="581"/>
    </location>
</feature>
<dbReference type="PROSITE" id="PS50893">
    <property type="entry name" value="ABC_TRANSPORTER_2"/>
    <property type="match status" value="2"/>
</dbReference>
<dbReference type="SMART" id="SM00382">
    <property type="entry name" value="AAA"/>
    <property type="match status" value="2"/>
</dbReference>
<keyword evidence="1" id="KW-0677">Repeat</keyword>
<organism evidence="6 7">
    <name type="scientific">Streptomyces yaizuensis</name>
    <dbReference type="NCBI Taxonomy" id="2989713"/>
    <lineage>
        <taxon>Bacteria</taxon>
        <taxon>Bacillati</taxon>
        <taxon>Actinomycetota</taxon>
        <taxon>Actinomycetes</taxon>
        <taxon>Kitasatosporales</taxon>
        <taxon>Streptomycetaceae</taxon>
        <taxon>Streptomyces</taxon>
    </lineage>
</organism>
<gene>
    <name evidence="6" type="ORF">SYYSPA8_32405</name>
</gene>
<evidence type="ECO:0000313" key="6">
    <source>
        <dbReference type="EMBL" id="GLF99100.1"/>
    </source>
</evidence>
<dbReference type="Gene3D" id="3.40.50.300">
    <property type="entry name" value="P-loop containing nucleotide triphosphate hydrolases"/>
    <property type="match status" value="2"/>
</dbReference>
<dbReference type="RefSeq" id="WP_323451057.1">
    <property type="nucleotide sequence ID" value="NZ_BSBI01000018.1"/>
</dbReference>
<evidence type="ECO:0000259" key="5">
    <source>
        <dbReference type="PROSITE" id="PS50893"/>
    </source>
</evidence>
<name>A0ABQ5P935_9ACTN</name>
<keyword evidence="3 6" id="KW-0067">ATP-binding</keyword>
<dbReference type="InterPro" id="IPR003593">
    <property type="entry name" value="AAA+_ATPase"/>
</dbReference>
<evidence type="ECO:0000256" key="3">
    <source>
        <dbReference type="ARBA" id="ARBA00022840"/>
    </source>
</evidence>
<feature type="region of interest" description="Disordered" evidence="4">
    <location>
        <begin position="258"/>
        <end position="280"/>
    </location>
</feature>
<evidence type="ECO:0000313" key="7">
    <source>
        <dbReference type="Proteomes" id="UP001291653"/>
    </source>
</evidence>
<comment type="caution">
    <text evidence="6">The sequence shown here is derived from an EMBL/GenBank/DDBJ whole genome shotgun (WGS) entry which is preliminary data.</text>
</comment>
<dbReference type="GO" id="GO:0005524">
    <property type="term" value="F:ATP binding"/>
    <property type="evidence" value="ECO:0007669"/>
    <property type="project" value="UniProtKB-KW"/>
</dbReference>
<dbReference type="Pfam" id="PF00005">
    <property type="entry name" value="ABC_tran"/>
    <property type="match status" value="2"/>
</dbReference>
<feature type="compositionally biased region" description="Basic and acidic residues" evidence="4">
    <location>
        <begin position="258"/>
        <end position="276"/>
    </location>
</feature>
<dbReference type="InterPro" id="IPR027417">
    <property type="entry name" value="P-loop_NTPase"/>
</dbReference>
<dbReference type="EMBL" id="BSBI01000018">
    <property type="protein sequence ID" value="GLF99100.1"/>
    <property type="molecule type" value="Genomic_DNA"/>
</dbReference>
<keyword evidence="7" id="KW-1185">Reference proteome</keyword>
<dbReference type="PANTHER" id="PTHR19211:SF6">
    <property type="entry name" value="BLL7188 PROTEIN"/>
    <property type="match status" value="1"/>
</dbReference>
<dbReference type="PANTHER" id="PTHR19211">
    <property type="entry name" value="ATP-BINDING TRANSPORT PROTEIN-RELATED"/>
    <property type="match status" value="1"/>
</dbReference>
<accession>A0ABQ5P935</accession>
<dbReference type="InterPro" id="IPR050611">
    <property type="entry name" value="ABCF"/>
</dbReference>
<dbReference type="InterPro" id="IPR003439">
    <property type="entry name" value="ABC_transporter-like_ATP-bd"/>
</dbReference>
<evidence type="ECO:0000256" key="4">
    <source>
        <dbReference type="SAM" id="MobiDB-lite"/>
    </source>
</evidence>
<keyword evidence="2" id="KW-0547">Nucleotide-binding</keyword>
<dbReference type="Proteomes" id="UP001291653">
    <property type="component" value="Unassembled WGS sequence"/>
</dbReference>
<proteinExistence type="predicted"/>
<evidence type="ECO:0000256" key="1">
    <source>
        <dbReference type="ARBA" id="ARBA00022737"/>
    </source>
</evidence>
<evidence type="ECO:0000256" key="2">
    <source>
        <dbReference type="ARBA" id="ARBA00022741"/>
    </source>
</evidence>
<dbReference type="CDD" id="cd03221">
    <property type="entry name" value="ABCF_EF-3"/>
    <property type="match status" value="2"/>
</dbReference>
<feature type="domain" description="ABC transporter" evidence="5">
    <location>
        <begin position="16"/>
        <end position="248"/>
    </location>
</feature>
<reference evidence="6 7" key="1">
    <citation type="submission" date="2022-10" db="EMBL/GenBank/DDBJ databases">
        <title>Draft genome sequence of Streptomyces sp. YSPA8.</title>
        <authorList>
            <person name="Moriuchi R."/>
            <person name="Dohra H."/>
            <person name="Yamamura H."/>
            <person name="Kodani S."/>
        </authorList>
    </citation>
    <scope>NUCLEOTIDE SEQUENCE [LARGE SCALE GENOMIC DNA]</scope>
    <source>
        <strain evidence="6 7">YSPA8</strain>
    </source>
</reference>
<sequence>MPLTLPAPGAAAPASVVCSKLSFAWPDDTPVLDDLSFTLGSGRTGLVAPNGSGKSTLLRLIAGELRPTGGSVSVGGTLGYLPQSLPLSGGLTVAEVLGVADVIRALDAVESGDVREEHFTTIGDDWDIEDRTRAELDRLGLAGLALDRTLSTLSGGQAVSLGLAAQLLKRPDVLLLDEPTNNLDADARHKLHDVLADWHGCLLLVSHDRALLDRMDRIAELDRGRLRLYGGDFTAYEEAVRAEQEVAEKNIRNAEQELKREKRELQQARERADRRASNAARNLKSAGLPRIFAGNMKRGAQESAGRAGQTHSARVDGARARLDEAERALRDDQRITLDLPETDVPAGRTLFHGERLQVHHGERALFAPEGIDLTVRGPERIALTGANGTGKTTLLRLIGGEATAGTGTGEAGQGVVSGASGEIRRNDGRIAYLSQRLDLLDPDRTVAENFAAYAPGRPPAERMNLLARFLFRGAAAHLPVRVLSGGERLRATLACVLCAEPAPQLLLLDEPTNNLDLVSAAQLESALGSYRGAFVVVSHDERFLARIGVNRWLRLADGGLRETGAPESAEEDGNGSGNGKA</sequence>
<dbReference type="SUPFAM" id="SSF52540">
    <property type="entry name" value="P-loop containing nucleoside triphosphate hydrolases"/>
    <property type="match status" value="2"/>
</dbReference>
<protein>
    <submittedName>
        <fullName evidence="6">ATP-binding cassette domain-containing protein</fullName>
    </submittedName>
</protein>